<gene>
    <name evidence="1" type="ORF">DQQ10_18250</name>
</gene>
<comment type="caution">
    <text evidence="1">The sequence shown here is derived from an EMBL/GenBank/DDBJ whole genome shotgun (WGS) entry which is preliminary data.</text>
</comment>
<accession>A0A364Y0D0</accession>
<evidence type="ECO:0000313" key="2">
    <source>
        <dbReference type="Proteomes" id="UP000251889"/>
    </source>
</evidence>
<proteinExistence type="predicted"/>
<protein>
    <recommendedName>
        <fullName evidence="3">DUF488 domain-containing protein</fullName>
    </recommendedName>
</protein>
<sequence length="177" mass="20154">MNTSTLFSIGHGTRSIEEFVRLLKIYGINYLIDVRSVPYSTYSPQYNRERLQQSLTDEGIMYVFMGDSIGGRPSDPSCYDLKGNVNYEKVKSKSFYQEGIARLKTAQQKELPIALMCSETKPTECHRSKLIGRTLLEDRIALQHIDEHGNLKDQLEVWKVITNHESSLGLFGTTNLS</sequence>
<dbReference type="OrthoDB" id="9789109at2"/>
<dbReference type="AlphaFoldDB" id="A0A364Y0D0"/>
<organism evidence="1 2">
    <name type="scientific">Pseudochryseolinea flava</name>
    <dbReference type="NCBI Taxonomy" id="2059302"/>
    <lineage>
        <taxon>Bacteria</taxon>
        <taxon>Pseudomonadati</taxon>
        <taxon>Bacteroidota</taxon>
        <taxon>Cytophagia</taxon>
        <taxon>Cytophagales</taxon>
        <taxon>Fulvivirgaceae</taxon>
        <taxon>Pseudochryseolinea</taxon>
    </lineage>
</organism>
<keyword evidence="2" id="KW-1185">Reference proteome</keyword>
<dbReference type="PIRSF" id="PIRSF024492">
    <property type="entry name" value="UCP024492"/>
    <property type="match status" value="1"/>
</dbReference>
<evidence type="ECO:0000313" key="1">
    <source>
        <dbReference type="EMBL" id="RAV99544.1"/>
    </source>
</evidence>
<dbReference type="Pfam" id="PF04343">
    <property type="entry name" value="DUF488"/>
    <property type="match status" value="1"/>
</dbReference>
<dbReference type="InterPro" id="IPR014519">
    <property type="entry name" value="UCP024492"/>
</dbReference>
<dbReference type="Proteomes" id="UP000251889">
    <property type="component" value="Unassembled WGS sequence"/>
</dbReference>
<reference evidence="1 2" key="1">
    <citation type="submission" date="2018-06" db="EMBL/GenBank/DDBJ databases">
        <title>Chryseolinea flavus sp. nov., a member of the phylum Bacteroidetes isolated from soil.</title>
        <authorList>
            <person name="Li Y."/>
            <person name="Wang J."/>
        </authorList>
    </citation>
    <scope>NUCLEOTIDE SEQUENCE [LARGE SCALE GENOMIC DNA]</scope>
    <source>
        <strain evidence="1 2">SDU1-6</strain>
    </source>
</reference>
<name>A0A364Y0D0_9BACT</name>
<evidence type="ECO:0008006" key="3">
    <source>
        <dbReference type="Google" id="ProtNLM"/>
    </source>
</evidence>
<dbReference type="RefSeq" id="WP_112748330.1">
    <property type="nucleotide sequence ID" value="NZ_QMFY01000010.1"/>
</dbReference>
<dbReference type="PANTHER" id="PTHR39337:SF1">
    <property type="entry name" value="BLR5642 PROTEIN"/>
    <property type="match status" value="1"/>
</dbReference>
<dbReference type="InterPro" id="IPR007438">
    <property type="entry name" value="DUF488"/>
</dbReference>
<dbReference type="EMBL" id="QMFY01000010">
    <property type="protein sequence ID" value="RAV99544.1"/>
    <property type="molecule type" value="Genomic_DNA"/>
</dbReference>
<dbReference type="PANTHER" id="PTHR39337">
    <property type="entry name" value="BLR5642 PROTEIN"/>
    <property type="match status" value="1"/>
</dbReference>